<comment type="caution">
    <text evidence="6">The sequence shown here is derived from an EMBL/GenBank/DDBJ whole genome shotgun (WGS) entry which is preliminary data.</text>
</comment>
<dbReference type="EMBL" id="QMFY01000012">
    <property type="protein sequence ID" value="RAV99208.1"/>
    <property type="molecule type" value="Genomic_DNA"/>
</dbReference>
<protein>
    <submittedName>
        <fullName evidence="6">TetR/AcrR family transcriptional regulator</fullName>
    </submittedName>
</protein>
<accession>A0A364XXN4</accession>
<dbReference type="PANTHER" id="PTHR47506:SF3">
    <property type="entry name" value="HTH-TYPE TRANSCRIPTIONAL REGULATOR LMRA"/>
    <property type="match status" value="1"/>
</dbReference>
<dbReference type="GO" id="GO:0003677">
    <property type="term" value="F:DNA binding"/>
    <property type="evidence" value="ECO:0007669"/>
    <property type="project" value="UniProtKB-UniRule"/>
</dbReference>
<evidence type="ECO:0000256" key="4">
    <source>
        <dbReference type="PROSITE-ProRule" id="PRU00335"/>
    </source>
</evidence>
<dbReference type="InterPro" id="IPR001647">
    <property type="entry name" value="HTH_TetR"/>
</dbReference>
<feature type="DNA-binding region" description="H-T-H motif" evidence="4">
    <location>
        <begin position="27"/>
        <end position="46"/>
    </location>
</feature>
<keyword evidence="3" id="KW-0804">Transcription</keyword>
<dbReference type="RefSeq" id="WP_112748722.1">
    <property type="nucleotide sequence ID" value="NZ_QMFY01000012.1"/>
</dbReference>
<dbReference type="SUPFAM" id="SSF46689">
    <property type="entry name" value="Homeodomain-like"/>
    <property type="match status" value="1"/>
</dbReference>
<name>A0A364XXN4_9BACT</name>
<organism evidence="6 7">
    <name type="scientific">Pseudochryseolinea flava</name>
    <dbReference type="NCBI Taxonomy" id="2059302"/>
    <lineage>
        <taxon>Bacteria</taxon>
        <taxon>Pseudomonadati</taxon>
        <taxon>Bacteroidota</taxon>
        <taxon>Cytophagia</taxon>
        <taxon>Cytophagales</taxon>
        <taxon>Fulvivirgaceae</taxon>
        <taxon>Pseudochryseolinea</taxon>
    </lineage>
</organism>
<dbReference type="AlphaFoldDB" id="A0A364XXN4"/>
<dbReference type="Pfam" id="PF00440">
    <property type="entry name" value="TetR_N"/>
    <property type="match status" value="1"/>
</dbReference>
<evidence type="ECO:0000259" key="5">
    <source>
        <dbReference type="PROSITE" id="PS50977"/>
    </source>
</evidence>
<dbReference type="OrthoDB" id="9798857at2"/>
<sequence length="195" mass="21798">MKAARTRQFIIEKTAPLFNTKGFDGTSLSDMEQATKLTKGSIYGNFRDKEEIASEAFKFSMEKVRELARSKVDAAITNKEQLVALLGFYASYVFDPPIKGGCPLLNTAIEADDHRKGMRRVVVKELTNTIDFIAGLLTKGIKAKEFKRDVDARSLAYTFFCAVEGAVIFSRVERSREPMDIVVAHCKDVLDKIST</sequence>
<evidence type="ECO:0000256" key="3">
    <source>
        <dbReference type="ARBA" id="ARBA00023163"/>
    </source>
</evidence>
<dbReference type="Proteomes" id="UP000251889">
    <property type="component" value="Unassembled WGS sequence"/>
</dbReference>
<dbReference type="SUPFAM" id="SSF48498">
    <property type="entry name" value="Tetracyclin repressor-like, C-terminal domain"/>
    <property type="match status" value="1"/>
</dbReference>
<dbReference type="Gene3D" id="1.10.357.10">
    <property type="entry name" value="Tetracycline Repressor, domain 2"/>
    <property type="match status" value="1"/>
</dbReference>
<keyword evidence="1" id="KW-0805">Transcription regulation</keyword>
<dbReference type="InterPro" id="IPR009057">
    <property type="entry name" value="Homeodomain-like_sf"/>
</dbReference>
<keyword evidence="7" id="KW-1185">Reference proteome</keyword>
<dbReference type="Pfam" id="PF16925">
    <property type="entry name" value="TetR_C_13"/>
    <property type="match status" value="1"/>
</dbReference>
<dbReference type="InterPro" id="IPR011075">
    <property type="entry name" value="TetR_C"/>
</dbReference>
<evidence type="ECO:0000256" key="1">
    <source>
        <dbReference type="ARBA" id="ARBA00023015"/>
    </source>
</evidence>
<proteinExistence type="predicted"/>
<gene>
    <name evidence="6" type="ORF">DQQ10_20120</name>
</gene>
<evidence type="ECO:0000256" key="2">
    <source>
        <dbReference type="ARBA" id="ARBA00023125"/>
    </source>
</evidence>
<dbReference type="PANTHER" id="PTHR47506">
    <property type="entry name" value="TRANSCRIPTIONAL REGULATORY PROTEIN"/>
    <property type="match status" value="1"/>
</dbReference>
<keyword evidence="2 4" id="KW-0238">DNA-binding</keyword>
<dbReference type="PROSITE" id="PS50977">
    <property type="entry name" value="HTH_TETR_2"/>
    <property type="match status" value="1"/>
</dbReference>
<evidence type="ECO:0000313" key="7">
    <source>
        <dbReference type="Proteomes" id="UP000251889"/>
    </source>
</evidence>
<evidence type="ECO:0000313" key="6">
    <source>
        <dbReference type="EMBL" id="RAV99208.1"/>
    </source>
</evidence>
<reference evidence="6 7" key="1">
    <citation type="submission" date="2018-06" db="EMBL/GenBank/DDBJ databases">
        <title>Chryseolinea flavus sp. nov., a member of the phylum Bacteroidetes isolated from soil.</title>
        <authorList>
            <person name="Li Y."/>
            <person name="Wang J."/>
        </authorList>
    </citation>
    <scope>NUCLEOTIDE SEQUENCE [LARGE SCALE GENOMIC DNA]</scope>
    <source>
        <strain evidence="6 7">SDU1-6</strain>
    </source>
</reference>
<feature type="domain" description="HTH tetR-type" evidence="5">
    <location>
        <begin position="4"/>
        <end position="64"/>
    </location>
</feature>
<dbReference type="InterPro" id="IPR036271">
    <property type="entry name" value="Tet_transcr_reg_TetR-rel_C_sf"/>
</dbReference>